<protein>
    <submittedName>
        <fullName evidence="1">Uncharacterized protein</fullName>
    </submittedName>
</protein>
<name>A0A6J4KYX9_9CYAN</name>
<evidence type="ECO:0000313" key="1">
    <source>
        <dbReference type="EMBL" id="CAA9318677.1"/>
    </source>
</evidence>
<proteinExistence type="predicted"/>
<organism evidence="1">
    <name type="scientific">uncultured Microcoleus sp</name>
    <dbReference type="NCBI Taxonomy" id="259945"/>
    <lineage>
        <taxon>Bacteria</taxon>
        <taxon>Bacillati</taxon>
        <taxon>Cyanobacteriota</taxon>
        <taxon>Cyanophyceae</taxon>
        <taxon>Oscillatoriophycideae</taxon>
        <taxon>Oscillatoriales</taxon>
        <taxon>Microcoleaceae</taxon>
        <taxon>Microcoleus</taxon>
        <taxon>environmental samples</taxon>
    </lineage>
</organism>
<sequence>MSGRGKKEAGKRKIKSFEIAFLRSAKANVTRNAKAVLS</sequence>
<dbReference type="AlphaFoldDB" id="A0A6J4KYX9"/>
<gene>
    <name evidence="1" type="ORF">AVDCRST_MAG84-1213</name>
</gene>
<reference evidence="1" key="1">
    <citation type="submission" date="2020-02" db="EMBL/GenBank/DDBJ databases">
        <authorList>
            <person name="Meier V. D."/>
        </authorList>
    </citation>
    <scope>NUCLEOTIDE SEQUENCE</scope>
    <source>
        <strain evidence="1">AVDCRST_MAG84</strain>
    </source>
</reference>
<accession>A0A6J4KYX9</accession>
<dbReference type="EMBL" id="CADCTZ010000188">
    <property type="protein sequence ID" value="CAA9318677.1"/>
    <property type="molecule type" value="Genomic_DNA"/>
</dbReference>